<dbReference type="Proteomes" id="UP000184073">
    <property type="component" value="Unassembled WGS sequence"/>
</dbReference>
<dbReference type="RefSeq" id="XP_040671632.1">
    <property type="nucleotide sequence ID" value="XM_040810578.1"/>
</dbReference>
<dbReference type="GeneID" id="63726089"/>
<reference evidence="3" key="1">
    <citation type="journal article" date="2017" name="Genome Biol.">
        <title>Comparative genomics reveals high biological diversity and specific adaptations in the industrially and medically important fungal genus Aspergillus.</title>
        <authorList>
            <person name="de Vries R.P."/>
            <person name="Riley R."/>
            <person name="Wiebenga A."/>
            <person name="Aguilar-Osorio G."/>
            <person name="Amillis S."/>
            <person name="Uchima C.A."/>
            <person name="Anderluh G."/>
            <person name="Asadollahi M."/>
            <person name="Askin M."/>
            <person name="Barry K."/>
            <person name="Battaglia E."/>
            <person name="Bayram O."/>
            <person name="Benocci T."/>
            <person name="Braus-Stromeyer S.A."/>
            <person name="Caldana C."/>
            <person name="Canovas D."/>
            <person name="Cerqueira G.C."/>
            <person name="Chen F."/>
            <person name="Chen W."/>
            <person name="Choi C."/>
            <person name="Clum A."/>
            <person name="Dos Santos R.A."/>
            <person name="Damasio A.R."/>
            <person name="Diallinas G."/>
            <person name="Emri T."/>
            <person name="Fekete E."/>
            <person name="Flipphi M."/>
            <person name="Freyberg S."/>
            <person name="Gallo A."/>
            <person name="Gournas C."/>
            <person name="Habgood R."/>
            <person name="Hainaut M."/>
            <person name="Harispe M.L."/>
            <person name="Henrissat B."/>
            <person name="Hilden K.S."/>
            <person name="Hope R."/>
            <person name="Hossain A."/>
            <person name="Karabika E."/>
            <person name="Karaffa L."/>
            <person name="Karanyi Z."/>
            <person name="Krasevec N."/>
            <person name="Kuo A."/>
            <person name="Kusch H."/>
            <person name="LaButti K."/>
            <person name="Lagendijk E.L."/>
            <person name="Lapidus A."/>
            <person name="Levasseur A."/>
            <person name="Lindquist E."/>
            <person name="Lipzen A."/>
            <person name="Logrieco A.F."/>
            <person name="MacCabe A."/>
            <person name="Maekelae M.R."/>
            <person name="Malavazi I."/>
            <person name="Melin P."/>
            <person name="Meyer V."/>
            <person name="Mielnichuk N."/>
            <person name="Miskei M."/>
            <person name="Molnar A.P."/>
            <person name="Mule G."/>
            <person name="Ngan C.Y."/>
            <person name="Orejas M."/>
            <person name="Orosz E."/>
            <person name="Ouedraogo J.P."/>
            <person name="Overkamp K.M."/>
            <person name="Park H.-S."/>
            <person name="Perrone G."/>
            <person name="Piumi F."/>
            <person name="Punt P.J."/>
            <person name="Ram A.F."/>
            <person name="Ramon A."/>
            <person name="Rauscher S."/>
            <person name="Record E."/>
            <person name="Riano-Pachon D.M."/>
            <person name="Robert V."/>
            <person name="Roehrig J."/>
            <person name="Ruller R."/>
            <person name="Salamov A."/>
            <person name="Salih N.S."/>
            <person name="Samson R.A."/>
            <person name="Sandor E."/>
            <person name="Sanguinetti M."/>
            <person name="Schuetze T."/>
            <person name="Sepcic K."/>
            <person name="Shelest E."/>
            <person name="Sherlock G."/>
            <person name="Sophianopoulou V."/>
            <person name="Squina F.M."/>
            <person name="Sun H."/>
            <person name="Susca A."/>
            <person name="Todd R.B."/>
            <person name="Tsang A."/>
            <person name="Unkles S.E."/>
            <person name="van de Wiele N."/>
            <person name="van Rossen-Uffink D."/>
            <person name="Oliveira J.V."/>
            <person name="Vesth T.C."/>
            <person name="Visser J."/>
            <person name="Yu J.-H."/>
            <person name="Zhou M."/>
            <person name="Andersen M.R."/>
            <person name="Archer D.B."/>
            <person name="Baker S.E."/>
            <person name="Benoit I."/>
            <person name="Brakhage A.A."/>
            <person name="Braus G.H."/>
            <person name="Fischer R."/>
            <person name="Frisvad J.C."/>
            <person name="Goldman G.H."/>
            <person name="Houbraken J."/>
            <person name="Oakley B."/>
            <person name="Pocsi I."/>
            <person name="Scazzocchio C."/>
            <person name="Seiboth B."/>
            <person name="vanKuyk P.A."/>
            <person name="Wortman J."/>
            <person name="Dyer P.S."/>
            <person name="Grigoriev I.V."/>
        </authorList>
    </citation>
    <scope>NUCLEOTIDE SEQUENCE [LARGE SCALE GENOMIC DNA]</scope>
    <source>
        <strain evidence="3">CBS 583.65</strain>
    </source>
</reference>
<evidence type="ECO:0000256" key="1">
    <source>
        <dbReference type="SAM" id="MobiDB-lite"/>
    </source>
</evidence>
<evidence type="ECO:0000313" key="3">
    <source>
        <dbReference type="Proteomes" id="UP000184073"/>
    </source>
</evidence>
<feature type="compositionally biased region" description="Polar residues" evidence="1">
    <location>
        <begin position="48"/>
        <end position="61"/>
    </location>
</feature>
<accession>A0A1L9PWF6</accession>
<feature type="compositionally biased region" description="Low complexity" evidence="1">
    <location>
        <begin position="111"/>
        <end position="128"/>
    </location>
</feature>
<dbReference type="EMBL" id="KV878133">
    <property type="protein sequence ID" value="OJJ05870.1"/>
    <property type="molecule type" value="Genomic_DNA"/>
</dbReference>
<dbReference type="VEuPathDB" id="FungiDB:ASPVEDRAFT_32215"/>
<organism evidence="2 3">
    <name type="scientific">Aspergillus versicolor CBS 583.65</name>
    <dbReference type="NCBI Taxonomy" id="1036611"/>
    <lineage>
        <taxon>Eukaryota</taxon>
        <taxon>Fungi</taxon>
        <taxon>Dikarya</taxon>
        <taxon>Ascomycota</taxon>
        <taxon>Pezizomycotina</taxon>
        <taxon>Eurotiomycetes</taxon>
        <taxon>Eurotiomycetidae</taxon>
        <taxon>Eurotiales</taxon>
        <taxon>Aspergillaceae</taxon>
        <taxon>Aspergillus</taxon>
        <taxon>Aspergillus subgen. Nidulantes</taxon>
    </lineage>
</organism>
<dbReference type="OrthoDB" id="10581100at2759"/>
<feature type="region of interest" description="Disordered" evidence="1">
    <location>
        <begin position="1"/>
        <end position="193"/>
    </location>
</feature>
<evidence type="ECO:0000313" key="2">
    <source>
        <dbReference type="EMBL" id="OJJ05870.1"/>
    </source>
</evidence>
<protein>
    <submittedName>
        <fullName evidence="2">Uncharacterized protein</fullName>
    </submittedName>
</protein>
<name>A0A1L9PWF6_ASPVE</name>
<dbReference type="AlphaFoldDB" id="A0A1L9PWF6"/>
<sequence>MFGNKGKQPASSSSSRRSPQSNTPPTGPGYRPNPGQNVQLPSIVGQPCLQNIPGQPARSQGGNAGAVQRPTLNPAPRFHRNDPTSHGRLYPPRPLPGGPALIDSLPGRRTAQQPPSSPGPASRQPSAPIQSGGGRRSASQDHERRSAAPSPPQRQAQFTGASGVPPARQSHTQIPAANTAAEPSGGKKRGPGR</sequence>
<feature type="compositionally biased region" description="Low complexity" evidence="1">
    <location>
        <begin position="8"/>
        <end position="21"/>
    </location>
</feature>
<keyword evidence="3" id="KW-1185">Reference proteome</keyword>
<gene>
    <name evidence="2" type="ORF">ASPVEDRAFT_32215</name>
</gene>
<proteinExistence type="predicted"/>